<dbReference type="InParanoid" id="A0A3Q7NDS0"/>
<reference evidence="3" key="2">
    <citation type="submission" date="2025-08" db="UniProtKB">
        <authorList>
            <consortium name="RefSeq"/>
        </authorList>
    </citation>
    <scope>IDENTIFICATION</scope>
    <source>
        <tissue evidence="3">Blood</tissue>
    </source>
</reference>
<dbReference type="RefSeq" id="XP_025716837.1">
    <property type="nucleotide sequence ID" value="XM_025861052.1"/>
</dbReference>
<evidence type="ECO:0000313" key="2">
    <source>
        <dbReference type="Proteomes" id="UP000286641"/>
    </source>
</evidence>
<feature type="region of interest" description="Disordered" evidence="1">
    <location>
        <begin position="243"/>
        <end position="275"/>
    </location>
</feature>
<feature type="compositionally biased region" description="Low complexity" evidence="1">
    <location>
        <begin position="17"/>
        <end position="30"/>
    </location>
</feature>
<sequence length="275" mass="28558">MARPPPVAHHRPPAARRPPTNGASRATPSAQAPPPAPQRTAAGPAHEPPRPGEASAPPSGRAPRMRPRHALAPPSGLAQAGGPAPRCRHCASSAPGLEPLAPANGVPARFRLPDLAPPRLGFRGGPGRQRKYLCRGGRRPLLLHGCGGDRAADAGRRTAASAARPVGRETAAASFLPPPPLVGFGARSALHRLSPEGQRRSPPRPTAGQRPAASPEVPVDLLRTGCGRACSWPPVGVRSQNALSQSAGYGHHAPQHPLRAMPPTRRVPSRSPQRS</sequence>
<protein>
    <submittedName>
        <fullName evidence="3">Proline-rich protein 2-like</fullName>
    </submittedName>
</protein>
<feature type="region of interest" description="Disordered" evidence="1">
    <location>
        <begin position="157"/>
        <end position="220"/>
    </location>
</feature>
<organism evidence="2 3">
    <name type="scientific">Callorhinus ursinus</name>
    <name type="common">Northern fur seal</name>
    <dbReference type="NCBI Taxonomy" id="34884"/>
    <lineage>
        <taxon>Eukaryota</taxon>
        <taxon>Metazoa</taxon>
        <taxon>Chordata</taxon>
        <taxon>Craniata</taxon>
        <taxon>Vertebrata</taxon>
        <taxon>Euteleostomi</taxon>
        <taxon>Mammalia</taxon>
        <taxon>Eutheria</taxon>
        <taxon>Laurasiatheria</taxon>
        <taxon>Carnivora</taxon>
        <taxon>Caniformia</taxon>
        <taxon>Pinnipedia</taxon>
        <taxon>Otariidae</taxon>
        <taxon>Callorhinus</taxon>
    </lineage>
</organism>
<gene>
    <name evidence="3" type="primary">LOC112815244</name>
</gene>
<accession>A0A3Q7NDS0</accession>
<feature type="region of interest" description="Disordered" evidence="1">
    <location>
        <begin position="1"/>
        <end position="90"/>
    </location>
</feature>
<evidence type="ECO:0000256" key="1">
    <source>
        <dbReference type="SAM" id="MobiDB-lite"/>
    </source>
</evidence>
<name>A0A3Q7NDS0_CALUR</name>
<evidence type="ECO:0000313" key="3">
    <source>
        <dbReference type="RefSeq" id="XP_025716837.1"/>
    </source>
</evidence>
<dbReference type="Proteomes" id="UP000286641">
    <property type="component" value="Unplaced"/>
</dbReference>
<dbReference type="AlphaFoldDB" id="A0A3Q7NDS0"/>
<proteinExistence type="predicted"/>
<keyword evidence="2" id="KW-1185">Reference proteome</keyword>
<reference key="1">
    <citation type="submission" date="2019-01" db="UniProtKB">
        <authorList>
            <consortium name="RefSeq"/>
        </authorList>
    </citation>
    <scope>IDENTIFICATION</scope>
</reference>